<protein>
    <submittedName>
        <fullName evidence="3">Uncharacterized protein</fullName>
    </submittedName>
</protein>
<gene>
    <name evidence="3" type="primary">AVEN_236637_1</name>
    <name evidence="3" type="ORF">TNCT_157311</name>
</gene>
<keyword evidence="1" id="KW-0175">Coiled coil</keyword>
<dbReference type="AlphaFoldDB" id="A0A8X6G5L1"/>
<comment type="caution">
    <text evidence="3">The sequence shown here is derived from an EMBL/GenBank/DDBJ whole genome shotgun (WGS) entry which is preliminary data.</text>
</comment>
<reference evidence="3" key="1">
    <citation type="submission" date="2020-07" db="EMBL/GenBank/DDBJ databases">
        <title>Multicomponent nature underlies the extraordinary mechanical properties of spider dragline silk.</title>
        <authorList>
            <person name="Kono N."/>
            <person name="Nakamura H."/>
            <person name="Mori M."/>
            <person name="Yoshida Y."/>
            <person name="Ohtoshi R."/>
            <person name="Malay A.D."/>
            <person name="Moran D.A.P."/>
            <person name="Tomita M."/>
            <person name="Numata K."/>
            <person name="Arakawa K."/>
        </authorList>
    </citation>
    <scope>NUCLEOTIDE SEQUENCE</scope>
</reference>
<dbReference type="EMBL" id="BMAO01034461">
    <property type="protein sequence ID" value="GFQ96701.1"/>
    <property type="molecule type" value="Genomic_DNA"/>
</dbReference>
<dbReference type="InterPro" id="IPR005374">
    <property type="entry name" value="BBLN_eukaryota"/>
</dbReference>
<keyword evidence="4" id="KW-1185">Reference proteome</keyword>
<name>A0A8X6G5L1_TRICU</name>
<sequence>MTAAGKSGEPPEENNEQPVPPIEELNLQDSDVEAYMQLNQELDEINNCLDALEKKNDNLHEELYKLLEENRQIRSEIKEVNSSLT</sequence>
<dbReference type="PANTHER" id="PTHR34344">
    <property type="entry name" value="UPF0184 PROTEIN C9ORF16"/>
    <property type="match status" value="1"/>
</dbReference>
<dbReference type="PANTHER" id="PTHR34344:SF1">
    <property type="entry name" value="BUBLIN COILED-COIL PROTEIN"/>
    <property type="match status" value="1"/>
</dbReference>
<feature type="region of interest" description="Disordered" evidence="2">
    <location>
        <begin position="1"/>
        <end position="22"/>
    </location>
</feature>
<dbReference type="OrthoDB" id="10050612at2759"/>
<accession>A0A8X6G5L1</accession>
<dbReference type="Proteomes" id="UP000887116">
    <property type="component" value="Unassembled WGS sequence"/>
</dbReference>
<evidence type="ECO:0000256" key="2">
    <source>
        <dbReference type="SAM" id="MobiDB-lite"/>
    </source>
</evidence>
<organism evidence="3 4">
    <name type="scientific">Trichonephila clavata</name>
    <name type="common">Joro spider</name>
    <name type="synonym">Nephila clavata</name>
    <dbReference type="NCBI Taxonomy" id="2740835"/>
    <lineage>
        <taxon>Eukaryota</taxon>
        <taxon>Metazoa</taxon>
        <taxon>Ecdysozoa</taxon>
        <taxon>Arthropoda</taxon>
        <taxon>Chelicerata</taxon>
        <taxon>Arachnida</taxon>
        <taxon>Araneae</taxon>
        <taxon>Araneomorphae</taxon>
        <taxon>Entelegynae</taxon>
        <taxon>Araneoidea</taxon>
        <taxon>Nephilidae</taxon>
        <taxon>Trichonephila</taxon>
    </lineage>
</organism>
<evidence type="ECO:0000313" key="4">
    <source>
        <dbReference type="Proteomes" id="UP000887116"/>
    </source>
</evidence>
<evidence type="ECO:0000313" key="3">
    <source>
        <dbReference type="EMBL" id="GFQ96701.1"/>
    </source>
</evidence>
<evidence type="ECO:0000256" key="1">
    <source>
        <dbReference type="SAM" id="Coils"/>
    </source>
</evidence>
<feature type="coiled-coil region" evidence="1">
    <location>
        <begin position="35"/>
        <end position="76"/>
    </location>
</feature>
<proteinExistence type="predicted"/>
<dbReference type="Pfam" id="PF03670">
    <property type="entry name" value="UPF0184"/>
    <property type="match status" value="1"/>
</dbReference>